<evidence type="ECO:0000256" key="1">
    <source>
        <dbReference type="SAM" id="Coils"/>
    </source>
</evidence>
<dbReference type="Proteomes" id="UP001530293">
    <property type="component" value="Unassembled WGS sequence"/>
</dbReference>
<name>A0ABD3M596_9STRA</name>
<protein>
    <submittedName>
        <fullName evidence="3">Uncharacterized protein</fullName>
    </submittedName>
</protein>
<dbReference type="EMBL" id="JALLBG020000268">
    <property type="protein sequence ID" value="KAL3757342.1"/>
    <property type="molecule type" value="Genomic_DNA"/>
</dbReference>
<evidence type="ECO:0000256" key="2">
    <source>
        <dbReference type="SAM" id="MobiDB-lite"/>
    </source>
</evidence>
<evidence type="ECO:0000313" key="3">
    <source>
        <dbReference type="EMBL" id="KAL3757342.1"/>
    </source>
</evidence>
<gene>
    <name evidence="3" type="ORF">ACHAWU_008503</name>
</gene>
<organism evidence="3 4">
    <name type="scientific">Discostella pseudostelligera</name>
    <dbReference type="NCBI Taxonomy" id="259834"/>
    <lineage>
        <taxon>Eukaryota</taxon>
        <taxon>Sar</taxon>
        <taxon>Stramenopiles</taxon>
        <taxon>Ochrophyta</taxon>
        <taxon>Bacillariophyta</taxon>
        <taxon>Coscinodiscophyceae</taxon>
        <taxon>Thalassiosirophycidae</taxon>
        <taxon>Stephanodiscales</taxon>
        <taxon>Stephanodiscaceae</taxon>
        <taxon>Discostella</taxon>
    </lineage>
</organism>
<keyword evidence="4" id="KW-1185">Reference proteome</keyword>
<evidence type="ECO:0000313" key="4">
    <source>
        <dbReference type="Proteomes" id="UP001530293"/>
    </source>
</evidence>
<feature type="compositionally biased region" description="Polar residues" evidence="2">
    <location>
        <begin position="233"/>
        <end position="242"/>
    </location>
</feature>
<accession>A0ABD3M596</accession>
<keyword evidence="1" id="KW-0175">Coiled coil</keyword>
<feature type="region of interest" description="Disordered" evidence="2">
    <location>
        <begin position="1"/>
        <end position="22"/>
    </location>
</feature>
<comment type="caution">
    <text evidence="3">The sequence shown here is derived from an EMBL/GenBank/DDBJ whole genome shotgun (WGS) entry which is preliminary data.</text>
</comment>
<dbReference type="AlphaFoldDB" id="A0ABD3M596"/>
<reference evidence="3 4" key="1">
    <citation type="submission" date="2024-10" db="EMBL/GenBank/DDBJ databases">
        <title>Updated reference genomes for cyclostephanoid diatoms.</title>
        <authorList>
            <person name="Roberts W.R."/>
            <person name="Alverson A.J."/>
        </authorList>
    </citation>
    <scope>NUCLEOTIDE SEQUENCE [LARGE SCALE GENOMIC DNA]</scope>
    <source>
        <strain evidence="3 4">AJA232-27</strain>
    </source>
</reference>
<proteinExistence type="predicted"/>
<feature type="coiled-coil region" evidence="1">
    <location>
        <begin position="40"/>
        <end position="67"/>
    </location>
</feature>
<sequence>MSLYKDPTLLHSDEGNDSETGRDHVAGVNAKVENKAFDINTFHQLRLELLENQRRAEQERRQRHVLRSSLRLDAVSTSRSPSSVVGFPTSSTNIPQIPKIMQGETSRVSINAKGIHDEVNTSSARQELLRLGRRYGTTQETRQTNTHTNNWSSLDLIRSFDGNSRPTTFLQKICPHDDTNIPVSALDHRSSTEGIGTHGVHYLLLARTTSLPNHDHTDNNVIDDEDESASESYSTPTPQLQTAMDDDAFYDQQDDKKFDHFASLCAAQLLLADMEDRSNQPKEEPMNLREADHDDFVQQRKRMDRGIKCFIKVSSIVLAGVAIFFCWRYTSDWYRRTCTHFDSTLLSVQYRAYIQSMQLKYLSMQTRFENRVNQLLSMRKYLTPPSITWVKNGWRNPVRMYTEWRQDFDWLSCIMKNMYRLQKVYRDALAIVCATKHRLLEAHRSAVMIFYATKHSFLEARQVPATLAFAASLSWSSMNEQPSDSSRRFEPQQLWRSTLTSPLLFWSSDEFGYTLSRNDTMMWLVDNVEVAKPVIGSRFWRKSITLPFLRIKNLPLHRRNYIHSIPSFEALEADSYRPISSSLAWPSDLNNSGYSYPLILLSRPRLTLNNPRLDSIAISLDIRKNAAASIIMQKTRPPKQCDNSQAIARPLKRDYYESSYSFEEGQTEGKDIFEDVDVMNMAHEFVGKVLQRRSKKNTRGKDDSSEQL</sequence>
<feature type="compositionally biased region" description="Basic and acidic residues" evidence="2">
    <location>
        <begin position="11"/>
        <end position="22"/>
    </location>
</feature>
<feature type="region of interest" description="Disordered" evidence="2">
    <location>
        <begin position="213"/>
        <end position="243"/>
    </location>
</feature>